<dbReference type="EMBL" id="JBBEUB010000001">
    <property type="protein sequence ID" value="MEJ2901655.1"/>
    <property type="molecule type" value="Genomic_DNA"/>
</dbReference>
<gene>
    <name evidence="2" type="ORF">WAE58_04440</name>
</gene>
<organism evidence="2 3">
    <name type="scientific">Pedobacter panaciterrae</name>
    <dbReference type="NCBI Taxonomy" id="363849"/>
    <lineage>
        <taxon>Bacteria</taxon>
        <taxon>Pseudomonadati</taxon>
        <taxon>Bacteroidota</taxon>
        <taxon>Sphingobacteriia</taxon>
        <taxon>Sphingobacteriales</taxon>
        <taxon>Sphingobacteriaceae</taxon>
        <taxon>Pedobacter</taxon>
    </lineage>
</organism>
<evidence type="ECO:0000256" key="1">
    <source>
        <dbReference type="SAM" id="MobiDB-lite"/>
    </source>
</evidence>
<evidence type="ECO:0000313" key="2">
    <source>
        <dbReference type="EMBL" id="MEJ2901655.1"/>
    </source>
</evidence>
<feature type="region of interest" description="Disordered" evidence="1">
    <location>
        <begin position="310"/>
        <end position="330"/>
    </location>
</feature>
<evidence type="ECO:0008006" key="4">
    <source>
        <dbReference type="Google" id="ProtNLM"/>
    </source>
</evidence>
<sequence length="330" mass="37255">MNLNNLEDRKTDMTALGVSNKNIELMEAYMKDNVTSFVIKEIIPASRGQVEISIPFKQSGQSEFYYFNRFTAAHNKARPLEEGHKYFVVMPDLPKKDGKTQYKSFEHSSDAIGLFNELKNGELKSGKDLAGSGRLALMEEGKLNYVSKDFRATLFTKPMEQNFWMDKGKGFTVAQAANMIQGRSVYKDDLVNASTGEIYKAWVKLDLEGGKENGNFKLNQFHDPQYGFDLNKVLESYKIKELEDPAKREALEVKLRNGERPVVTVEKYGQTEKVFIETAVRYGKLNFFALDGKMEKRELFQKEPAVAPELSAEKGNLNAKEAAPAQGLGV</sequence>
<dbReference type="Proteomes" id="UP001378956">
    <property type="component" value="Unassembled WGS sequence"/>
</dbReference>
<reference evidence="2 3" key="1">
    <citation type="submission" date="2024-03" db="EMBL/GenBank/DDBJ databases">
        <title>Sequence of Lycoming College Course Isolates.</title>
        <authorList>
            <person name="Plotts O."/>
            <person name="Newman J."/>
        </authorList>
    </citation>
    <scope>NUCLEOTIDE SEQUENCE [LARGE SCALE GENOMIC DNA]</scope>
    <source>
        <strain evidence="2 3">CJB-3</strain>
    </source>
</reference>
<proteinExistence type="predicted"/>
<name>A0ABU8NHD7_9SPHI</name>
<evidence type="ECO:0000313" key="3">
    <source>
        <dbReference type="Proteomes" id="UP001378956"/>
    </source>
</evidence>
<comment type="caution">
    <text evidence="2">The sequence shown here is derived from an EMBL/GenBank/DDBJ whole genome shotgun (WGS) entry which is preliminary data.</text>
</comment>
<keyword evidence="3" id="KW-1185">Reference proteome</keyword>
<dbReference type="RefSeq" id="WP_337715441.1">
    <property type="nucleotide sequence ID" value="NZ_JBBEUB010000001.1"/>
</dbReference>
<protein>
    <recommendedName>
        <fullName evidence="4">DUF3945 domain-containing protein</fullName>
    </recommendedName>
</protein>
<accession>A0ABU8NHD7</accession>